<feature type="domain" description="PDZ" evidence="8">
    <location>
        <begin position="412"/>
        <end position="492"/>
    </location>
</feature>
<dbReference type="InterPro" id="IPR050716">
    <property type="entry name" value="MAGUK"/>
</dbReference>
<dbReference type="SUPFAM" id="SSF50044">
    <property type="entry name" value="SH3-domain"/>
    <property type="match status" value="1"/>
</dbReference>
<keyword evidence="10" id="KW-1185">Reference proteome</keyword>
<dbReference type="SMART" id="SM00228">
    <property type="entry name" value="PDZ"/>
    <property type="match status" value="2"/>
</dbReference>
<dbReference type="PANTHER" id="PTHR23122">
    <property type="entry name" value="MEMBRANE-ASSOCIATED GUANYLATE KINASE MAGUK"/>
    <property type="match status" value="1"/>
</dbReference>
<dbReference type="InterPro" id="IPR020590">
    <property type="entry name" value="Guanylate_kinase_CS"/>
</dbReference>
<sequence>MKKEKMIASAFPSKQLPNQQLNQSKHSTSSGNRIINSLIDNNSIPITSISNNAQKKSHEITLSGYIIFVATVQRNQQIIIFGSPANKAGLQIGDRIVEINGCSTDGKNHAQIVELINQCIKSRVIQLRVRREQETSSEESSLISPEISISDAFLVSTDKQQSDEVTNTLKRNHPDIRIHDMEMLANESLKTDSESHKSINAQNDFSNDHIWDRISNEIIDDNVIISNENTDENERLKNYENDLRKRRELDEHRAKENAFLRESLRGSRKLLSLENHKSNEKMESPGHKNGTLANSTITETGYANNAYIASDTFYGNIDIDKNEAIPLEQVMISMNRVAEHLEKQEGRKEESKLLRDFFMQKPVQQAIENNIIINKNNKIIESKPTTSTDSSINDCQNSKTIISKRIQGDLKIVKINKCNDAYLGATIRNDGDKVIIGRVVRGGLAEKSNLLREGDELIEVNGNDLRGKNITEVCNILKSISGELSLVIVPFDKSSDNFQMISSTQVRHFRALFDYDPEDDIYVPCKELALKFQRGDILHVINMNDENWWQAYHEGCKIENSLAGLIPSISFQRQIALYAREFERENQSENDKRKDFFGCTKRKNSLKGKWKKRMEELKSMDELCAENDSEILTYEEVTLYQSKTERKRPLVLCGPEGVGCLELRQRLAEFDKDKFASAIPHTTRPKKSGELDGIHYHFVTKHSFQEDAKAGKFIEYGEFEKYLYGTSLASIQAVIDRAKICLLTLKVENLKALRRTTFMPYVVFIAPSSLQQLRRQKEILGQHGIKDEQLKLILNEGKTIEKHYGHLFDRIIVNVDLDRSLEELKEVVRKLETEPQWVPSFWPINTSNIISSIKYDEKLIY</sequence>
<dbReference type="InterPro" id="IPR036034">
    <property type="entry name" value="PDZ_sf"/>
</dbReference>
<evidence type="ECO:0000256" key="5">
    <source>
        <dbReference type="SAM" id="MobiDB-lite"/>
    </source>
</evidence>
<evidence type="ECO:0000256" key="1">
    <source>
        <dbReference type="ARBA" id="ARBA00007014"/>
    </source>
</evidence>
<dbReference type="AlphaFoldDB" id="A0A8R1Y2S6"/>
<dbReference type="InterPro" id="IPR008144">
    <property type="entry name" value="Guanylate_kin-like_dom"/>
</dbReference>
<dbReference type="CDD" id="cd00071">
    <property type="entry name" value="GMPK"/>
    <property type="match status" value="1"/>
</dbReference>
<protein>
    <recommendedName>
        <fullName evidence="11">MAGUK p55 subfamily member 5</fullName>
    </recommendedName>
</protein>
<feature type="compositionally biased region" description="Polar residues" evidence="5">
    <location>
        <begin position="15"/>
        <end position="30"/>
    </location>
</feature>
<feature type="domain" description="PDZ" evidence="8">
    <location>
        <begin position="79"/>
        <end position="131"/>
    </location>
</feature>
<evidence type="ECO:0000259" key="6">
    <source>
        <dbReference type="PROSITE" id="PS50002"/>
    </source>
</evidence>
<feature type="compositionally biased region" description="Basic and acidic residues" evidence="5">
    <location>
        <begin position="274"/>
        <end position="286"/>
    </location>
</feature>
<name>A0A8R1Y2S6_ONCVO</name>
<reference evidence="10" key="1">
    <citation type="submission" date="2013-10" db="EMBL/GenBank/DDBJ databases">
        <title>Genome sequencing of Onchocerca volvulus.</title>
        <authorList>
            <person name="Cotton J."/>
            <person name="Tsai J."/>
            <person name="Stanley E."/>
            <person name="Tracey A."/>
            <person name="Holroyd N."/>
            <person name="Lustigman S."/>
            <person name="Berriman M."/>
        </authorList>
    </citation>
    <scope>NUCLEOTIDE SEQUENCE</scope>
</reference>
<feature type="domain" description="Guanylate kinase-like" evidence="7">
    <location>
        <begin position="647"/>
        <end position="829"/>
    </location>
</feature>
<dbReference type="Gene3D" id="2.30.30.40">
    <property type="entry name" value="SH3 Domains"/>
    <property type="match status" value="1"/>
</dbReference>
<feature type="region of interest" description="Disordered" evidence="5">
    <location>
        <begin position="270"/>
        <end position="291"/>
    </location>
</feature>
<evidence type="ECO:0008006" key="11">
    <source>
        <dbReference type="Google" id="ProtNLM"/>
    </source>
</evidence>
<dbReference type="InterPro" id="IPR008145">
    <property type="entry name" value="GK/Ca_channel_bsu"/>
</dbReference>
<dbReference type="Pfam" id="PF00625">
    <property type="entry name" value="Guanylate_kin"/>
    <property type="match status" value="1"/>
</dbReference>
<dbReference type="PROSITE" id="PS50106">
    <property type="entry name" value="PDZ"/>
    <property type="match status" value="2"/>
</dbReference>
<dbReference type="Proteomes" id="UP000024404">
    <property type="component" value="Unassembled WGS sequence"/>
</dbReference>
<dbReference type="InterPro" id="IPR001478">
    <property type="entry name" value="PDZ"/>
</dbReference>
<dbReference type="Gene3D" id="3.40.50.300">
    <property type="entry name" value="P-loop containing nucleotide triphosphate hydrolases"/>
    <property type="match status" value="1"/>
</dbReference>
<proteinExistence type="inferred from homology"/>
<dbReference type="EMBL" id="CMVM020000204">
    <property type="status" value="NOT_ANNOTATED_CDS"/>
    <property type="molecule type" value="Genomic_DNA"/>
</dbReference>
<dbReference type="SMART" id="SM00072">
    <property type="entry name" value="GuKc"/>
    <property type="match status" value="1"/>
</dbReference>
<dbReference type="EnsemblMetazoa" id="OVOC7471.1">
    <property type="protein sequence ID" value="OVOC7471.1"/>
    <property type="gene ID" value="WBGene00244280"/>
</dbReference>
<dbReference type="InterPro" id="IPR001452">
    <property type="entry name" value="SH3_domain"/>
</dbReference>
<dbReference type="Pfam" id="PF07653">
    <property type="entry name" value="SH3_2"/>
    <property type="match status" value="1"/>
</dbReference>
<comment type="similarity">
    <text evidence="1">Belongs to the MAGUK family.</text>
</comment>
<feature type="coiled-coil region" evidence="4">
    <location>
        <begin position="222"/>
        <end position="249"/>
    </location>
</feature>
<reference evidence="9" key="2">
    <citation type="submission" date="2022-06" db="UniProtKB">
        <authorList>
            <consortium name="EnsemblMetazoa"/>
        </authorList>
    </citation>
    <scope>IDENTIFICATION</scope>
</reference>
<keyword evidence="4" id="KW-0175">Coiled coil</keyword>
<evidence type="ECO:0000259" key="8">
    <source>
        <dbReference type="PROSITE" id="PS50106"/>
    </source>
</evidence>
<dbReference type="InterPro" id="IPR041489">
    <property type="entry name" value="PDZ_6"/>
</dbReference>
<evidence type="ECO:0000313" key="10">
    <source>
        <dbReference type="Proteomes" id="UP000024404"/>
    </source>
</evidence>
<dbReference type="SMART" id="SM00326">
    <property type="entry name" value="SH3"/>
    <property type="match status" value="1"/>
</dbReference>
<evidence type="ECO:0000256" key="4">
    <source>
        <dbReference type="SAM" id="Coils"/>
    </source>
</evidence>
<dbReference type="InterPro" id="IPR027417">
    <property type="entry name" value="P-loop_NTPase"/>
</dbReference>
<feature type="region of interest" description="Disordered" evidence="5">
    <location>
        <begin position="1"/>
        <end position="30"/>
    </location>
</feature>
<accession>A0A8R1Y2S6</accession>
<evidence type="ECO:0000313" key="9">
    <source>
        <dbReference type="EnsemblMetazoa" id="OVOC7471.1"/>
    </source>
</evidence>
<dbReference type="PROSITE" id="PS50052">
    <property type="entry name" value="GUANYLATE_KINASE_2"/>
    <property type="match status" value="1"/>
</dbReference>
<evidence type="ECO:0000256" key="3">
    <source>
        <dbReference type="PROSITE-ProRule" id="PRU00192"/>
    </source>
</evidence>
<dbReference type="PROSITE" id="PS50002">
    <property type="entry name" value="SH3"/>
    <property type="match status" value="1"/>
</dbReference>
<dbReference type="InterPro" id="IPR035601">
    <property type="entry name" value="MPP5_SH3"/>
</dbReference>
<dbReference type="CDD" id="cd12036">
    <property type="entry name" value="SH3_MPP5"/>
    <property type="match status" value="1"/>
</dbReference>
<dbReference type="Pfam" id="PF00595">
    <property type="entry name" value="PDZ"/>
    <property type="match status" value="1"/>
</dbReference>
<dbReference type="Gene3D" id="2.30.42.10">
    <property type="match status" value="2"/>
</dbReference>
<dbReference type="SUPFAM" id="SSF50156">
    <property type="entry name" value="PDZ domain-like"/>
    <property type="match status" value="2"/>
</dbReference>
<feature type="domain" description="SH3" evidence="6">
    <location>
        <begin position="504"/>
        <end position="576"/>
    </location>
</feature>
<dbReference type="PROSITE" id="PS00856">
    <property type="entry name" value="GUANYLATE_KINASE_1"/>
    <property type="match status" value="1"/>
</dbReference>
<organism evidence="9 10">
    <name type="scientific">Onchocerca volvulus</name>
    <dbReference type="NCBI Taxonomy" id="6282"/>
    <lineage>
        <taxon>Eukaryota</taxon>
        <taxon>Metazoa</taxon>
        <taxon>Ecdysozoa</taxon>
        <taxon>Nematoda</taxon>
        <taxon>Chromadorea</taxon>
        <taxon>Rhabditida</taxon>
        <taxon>Spirurina</taxon>
        <taxon>Spiruromorpha</taxon>
        <taxon>Filarioidea</taxon>
        <taxon>Onchocercidae</taxon>
        <taxon>Onchocerca</taxon>
    </lineage>
</organism>
<evidence type="ECO:0000259" key="7">
    <source>
        <dbReference type="PROSITE" id="PS50052"/>
    </source>
</evidence>
<evidence type="ECO:0000256" key="2">
    <source>
        <dbReference type="ARBA" id="ARBA00022443"/>
    </source>
</evidence>
<keyword evidence="2 3" id="KW-0728">SH3 domain</keyword>
<dbReference type="Pfam" id="PF17820">
    <property type="entry name" value="PDZ_6"/>
    <property type="match status" value="1"/>
</dbReference>
<dbReference type="SUPFAM" id="SSF52540">
    <property type="entry name" value="P-loop containing nucleoside triphosphate hydrolases"/>
    <property type="match status" value="1"/>
</dbReference>
<dbReference type="InterPro" id="IPR036028">
    <property type="entry name" value="SH3-like_dom_sf"/>
</dbReference>